<gene>
    <name evidence="1" type="ORF">ACCAA_20145</name>
</gene>
<protein>
    <recommendedName>
        <fullName evidence="3">N-acetyl sugar amidotransferase</fullName>
    </recommendedName>
</protein>
<dbReference type="InterPro" id="IPR014729">
    <property type="entry name" value="Rossmann-like_a/b/a_fold"/>
</dbReference>
<reference evidence="1 2" key="1">
    <citation type="submission" date="2016-06" db="EMBL/GenBank/DDBJ databases">
        <authorList>
            <person name="Kjaerup R.B."/>
            <person name="Dalgaard T.S."/>
            <person name="Juul-Madsen H.R."/>
        </authorList>
    </citation>
    <scope>NUCLEOTIDE SEQUENCE [LARGE SCALE GENOMIC DNA]</scope>
    <source>
        <strain evidence="1">3</strain>
    </source>
</reference>
<dbReference type="Gene3D" id="3.40.50.620">
    <property type="entry name" value="HUPs"/>
    <property type="match status" value="1"/>
</dbReference>
<organism evidence="1 2">
    <name type="scientific">Candidatus Accumulibacter aalborgensis</name>
    <dbReference type="NCBI Taxonomy" id="1860102"/>
    <lineage>
        <taxon>Bacteria</taxon>
        <taxon>Pseudomonadati</taxon>
        <taxon>Pseudomonadota</taxon>
        <taxon>Betaproteobacteria</taxon>
        <taxon>Candidatus Accumulibacter</taxon>
    </lineage>
</organism>
<sequence>MKRCINCLVPDRVPGISLSDDGRCNLCRDTTGLATESAQAEEERRAYEADFEKTLVESRGQGQYDCLVPLSGGKDSIYLLYRLAVELKLKVLAFTVDINIPPLAWDNIRRALGKLNIDHLSYSPSQEFYQKTFRYVLRNQEERGAVYTLSYVYAPLFEGDALRLAIEKGIPLVLAGYSPGQPEPERMLYEFSRRLICETDWTPPEMVSCGEFGADDLGRFYNPKTYPAGTQFPRYLAPFHAWPYNQEEIMRKVVDLGLVASSKHANPIHSNYPINWLLMYSDLRVFGYNPYAPEFSTLIRHGKANRNYWRIMGPVVDFLIRKRLGPGKEVTRSMNWLGLTADELRITKPRGAYDPVLEPQ</sequence>
<dbReference type="RefSeq" id="WP_186406338.1">
    <property type="nucleotide sequence ID" value="NZ_FLQX01000094.1"/>
</dbReference>
<evidence type="ECO:0000313" key="2">
    <source>
        <dbReference type="Proteomes" id="UP000199169"/>
    </source>
</evidence>
<name>A0A1A8XIS3_9PROT</name>
<proteinExistence type="predicted"/>
<accession>A0A1A8XIS3</accession>
<dbReference type="STRING" id="1860102.ACCAA_20145"/>
<dbReference type="SUPFAM" id="SSF52402">
    <property type="entry name" value="Adenine nucleotide alpha hydrolases-like"/>
    <property type="match status" value="1"/>
</dbReference>
<evidence type="ECO:0000313" key="1">
    <source>
        <dbReference type="EMBL" id="SBT05084.1"/>
    </source>
</evidence>
<evidence type="ECO:0008006" key="3">
    <source>
        <dbReference type="Google" id="ProtNLM"/>
    </source>
</evidence>
<dbReference type="EMBL" id="FLQX01000094">
    <property type="protein sequence ID" value="SBT05084.1"/>
    <property type="molecule type" value="Genomic_DNA"/>
</dbReference>
<dbReference type="AlphaFoldDB" id="A0A1A8XIS3"/>
<keyword evidence="2" id="KW-1185">Reference proteome</keyword>
<dbReference type="Proteomes" id="UP000199169">
    <property type="component" value="Unassembled WGS sequence"/>
</dbReference>